<evidence type="ECO:0000256" key="5">
    <source>
        <dbReference type="ARBA" id="ARBA00022741"/>
    </source>
</evidence>
<evidence type="ECO:0000256" key="3">
    <source>
        <dbReference type="ARBA" id="ARBA00022475"/>
    </source>
</evidence>
<keyword evidence="2" id="KW-0813">Transport</keyword>
<feature type="transmembrane region" description="Helical" evidence="9">
    <location>
        <begin position="174"/>
        <end position="192"/>
    </location>
</feature>
<dbReference type="InterPro" id="IPR003593">
    <property type="entry name" value="AAA+_ATPase"/>
</dbReference>
<dbReference type="Proteomes" id="UP001144352">
    <property type="component" value="Unassembled WGS sequence"/>
</dbReference>
<name>A0A9W6LBD3_9BACT</name>
<dbReference type="PROSITE" id="PS50929">
    <property type="entry name" value="ABC_TM1F"/>
    <property type="match status" value="1"/>
</dbReference>
<keyword evidence="4 9" id="KW-0812">Transmembrane</keyword>
<dbReference type="GO" id="GO:0005524">
    <property type="term" value="F:ATP binding"/>
    <property type="evidence" value="ECO:0007669"/>
    <property type="project" value="UniProtKB-KW"/>
</dbReference>
<dbReference type="EMBL" id="BSDS01000001">
    <property type="protein sequence ID" value="GLI37917.1"/>
    <property type="molecule type" value="Genomic_DNA"/>
</dbReference>
<dbReference type="Gene3D" id="1.20.1560.10">
    <property type="entry name" value="ABC transporter type 1, transmembrane domain"/>
    <property type="match status" value="1"/>
</dbReference>
<dbReference type="GO" id="GO:0005886">
    <property type="term" value="C:plasma membrane"/>
    <property type="evidence" value="ECO:0007669"/>
    <property type="project" value="UniProtKB-SubCell"/>
</dbReference>
<evidence type="ECO:0000256" key="6">
    <source>
        <dbReference type="ARBA" id="ARBA00022840"/>
    </source>
</evidence>
<feature type="transmembrane region" description="Helical" evidence="9">
    <location>
        <begin position="257"/>
        <end position="277"/>
    </location>
</feature>
<comment type="subcellular location">
    <subcellularLocation>
        <location evidence="1">Cell membrane</location>
        <topology evidence="1">Multi-pass membrane protein</topology>
    </subcellularLocation>
</comment>
<dbReference type="CDD" id="cd18541">
    <property type="entry name" value="ABC_6TM_TmrB_like"/>
    <property type="match status" value="1"/>
</dbReference>
<dbReference type="InterPro" id="IPR039421">
    <property type="entry name" value="Type_1_exporter"/>
</dbReference>
<feature type="domain" description="ABC transporter" evidence="10">
    <location>
        <begin position="351"/>
        <end position="589"/>
    </location>
</feature>
<keyword evidence="13" id="KW-1185">Reference proteome</keyword>
<evidence type="ECO:0000259" key="10">
    <source>
        <dbReference type="PROSITE" id="PS50893"/>
    </source>
</evidence>
<sequence>MDYKVRSNYLPGRRPIGELRRLYGYMRERRGTYVLGAIYLLGTNAFSLLIPWLLKLAVESLRNPDTATRSAAWYGGVIMVTALFHGVIRIFSRTTLLHAARRIEYAIREDLFGKLLTLDMPYFAGERTGDLMSRFANDLTNVRMLLGFGILNVINTALVYVSAIVLMASINRSLTLWAVIPFPLMIVAAKGITRRMFHHSRRAQEELARLTSQAEESIAAAVVVRSYCREEATVAAFEETGRRYLARNMTMARLRGFLLPIMAAASAFGTLIVLFLGGERVIDGVMTLGDFVAFNGYLAMLVWPTIVFGWILNLIQRGGASMARLNEVLDATPIVTEPKAPADAGPPRGEIVLRGVRFSYNGMGEASSQVLGGISLAIPAGSRLGIVGPVGSGKSTLVRLLARLYPVPDGQIFLDGVDINRLPLAQLRSAIGFVPQESFLFSRTIRENIAYGSEGATVEEIAVAVRLASLEGDVLRFADGYDTLVGERGVTLSGGQKQRAAIARALLKNPAVLILDDPLSAVDAQTEEAILEGLSGYWGDRTVIVVSHRLSAVRECDRIIVLKDGVIAEQGSHDELVARDGLYGAMWREQQIRRELASL</sequence>
<reference evidence="12" key="1">
    <citation type="submission" date="2022-12" db="EMBL/GenBank/DDBJ databases">
        <title>Reference genome sequencing for broad-spectrum identification of bacterial and archaeal isolates by mass spectrometry.</title>
        <authorList>
            <person name="Sekiguchi Y."/>
            <person name="Tourlousse D.M."/>
        </authorList>
    </citation>
    <scope>NUCLEOTIDE SEQUENCE</scope>
    <source>
        <strain evidence="12">H2</strain>
    </source>
</reference>
<feature type="transmembrane region" description="Helical" evidence="9">
    <location>
        <begin position="144"/>
        <end position="168"/>
    </location>
</feature>
<dbReference type="InterPro" id="IPR027417">
    <property type="entry name" value="P-loop_NTPase"/>
</dbReference>
<dbReference type="PANTHER" id="PTHR43394:SF1">
    <property type="entry name" value="ATP-BINDING CASSETTE SUB-FAMILY B MEMBER 10, MITOCHONDRIAL"/>
    <property type="match status" value="1"/>
</dbReference>
<evidence type="ECO:0000256" key="2">
    <source>
        <dbReference type="ARBA" id="ARBA00022448"/>
    </source>
</evidence>
<keyword evidence="5" id="KW-0547">Nucleotide-binding</keyword>
<dbReference type="InterPro" id="IPR036640">
    <property type="entry name" value="ABC1_TM_sf"/>
</dbReference>
<evidence type="ECO:0000256" key="4">
    <source>
        <dbReference type="ARBA" id="ARBA00022692"/>
    </source>
</evidence>
<dbReference type="SUPFAM" id="SSF90123">
    <property type="entry name" value="ABC transporter transmembrane region"/>
    <property type="match status" value="1"/>
</dbReference>
<feature type="domain" description="ABC transmembrane type-1" evidence="11">
    <location>
        <begin position="34"/>
        <end position="317"/>
    </location>
</feature>
<feature type="transmembrane region" description="Helical" evidence="9">
    <location>
        <begin position="31"/>
        <end position="53"/>
    </location>
</feature>
<evidence type="ECO:0000256" key="9">
    <source>
        <dbReference type="SAM" id="Phobius"/>
    </source>
</evidence>
<evidence type="ECO:0000256" key="7">
    <source>
        <dbReference type="ARBA" id="ARBA00022989"/>
    </source>
</evidence>
<keyword evidence="7 9" id="KW-1133">Transmembrane helix</keyword>
<evidence type="ECO:0000256" key="1">
    <source>
        <dbReference type="ARBA" id="ARBA00004651"/>
    </source>
</evidence>
<dbReference type="AlphaFoldDB" id="A0A9W6LBD3"/>
<dbReference type="GO" id="GO:0015421">
    <property type="term" value="F:ABC-type oligopeptide transporter activity"/>
    <property type="evidence" value="ECO:0007669"/>
    <property type="project" value="TreeGrafter"/>
</dbReference>
<dbReference type="Pfam" id="PF00664">
    <property type="entry name" value="ABC_membrane"/>
    <property type="match status" value="1"/>
</dbReference>
<dbReference type="SUPFAM" id="SSF52540">
    <property type="entry name" value="P-loop containing nucleoside triphosphate hydrolases"/>
    <property type="match status" value="1"/>
</dbReference>
<feature type="transmembrane region" description="Helical" evidence="9">
    <location>
        <begin position="73"/>
        <end position="92"/>
    </location>
</feature>
<dbReference type="PROSITE" id="PS00211">
    <property type="entry name" value="ABC_TRANSPORTER_1"/>
    <property type="match status" value="1"/>
</dbReference>
<dbReference type="GO" id="GO:0016887">
    <property type="term" value="F:ATP hydrolysis activity"/>
    <property type="evidence" value="ECO:0007669"/>
    <property type="project" value="InterPro"/>
</dbReference>
<keyword evidence="3" id="KW-1003">Cell membrane</keyword>
<proteinExistence type="predicted"/>
<protein>
    <submittedName>
        <fullName evidence="12">ABC transporter ATP-binding protein</fullName>
    </submittedName>
</protein>
<dbReference type="Gene3D" id="3.40.50.300">
    <property type="entry name" value="P-loop containing nucleotide triphosphate hydrolases"/>
    <property type="match status" value="1"/>
</dbReference>
<comment type="caution">
    <text evidence="12">The sequence shown here is derived from an EMBL/GenBank/DDBJ whole genome shotgun (WGS) entry which is preliminary data.</text>
</comment>
<accession>A0A9W6LBD3</accession>
<dbReference type="PROSITE" id="PS50893">
    <property type="entry name" value="ABC_TRANSPORTER_2"/>
    <property type="match status" value="1"/>
</dbReference>
<evidence type="ECO:0000256" key="8">
    <source>
        <dbReference type="ARBA" id="ARBA00023136"/>
    </source>
</evidence>
<evidence type="ECO:0000313" key="13">
    <source>
        <dbReference type="Proteomes" id="UP001144352"/>
    </source>
</evidence>
<feature type="transmembrane region" description="Helical" evidence="9">
    <location>
        <begin position="297"/>
        <end position="315"/>
    </location>
</feature>
<evidence type="ECO:0000313" key="12">
    <source>
        <dbReference type="EMBL" id="GLI37917.1"/>
    </source>
</evidence>
<dbReference type="SMART" id="SM00382">
    <property type="entry name" value="AAA"/>
    <property type="match status" value="1"/>
</dbReference>
<dbReference type="PANTHER" id="PTHR43394">
    <property type="entry name" value="ATP-DEPENDENT PERMEASE MDL1, MITOCHONDRIAL"/>
    <property type="match status" value="1"/>
</dbReference>
<keyword evidence="8 9" id="KW-0472">Membrane</keyword>
<dbReference type="InterPro" id="IPR003439">
    <property type="entry name" value="ABC_transporter-like_ATP-bd"/>
</dbReference>
<organism evidence="12 13">
    <name type="scientific">Geobacter hydrogenophilus</name>
    <dbReference type="NCBI Taxonomy" id="40983"/>
    <lineage>
        <taxon>Bacteria</taxon>
        <taxon>Pseudomonadati</taxon>
        <taxon>Thermodesulfobacteriota</taxon>
        <taxon>Desulfuromonadia</taxon>
        <taxon>Geobacterales</taxon>
        <taxon>Geobacteraceae</taxon>
        <taxon>Geobacter</taxon>
    </lineage>
</organism>
<evidence type="ECO:0000259" key="11">
    <source>
        <dbReference type="PROSITE" id="PS50929"/>
    </source>
</evidence>
<dbReference type="InterPro" id="IPR011527">
    <property type="entry name" value="ABC1_TM_dom"/>
</dbReference>
<gene>
    <name evidence="12" type="ORF">GHYDROH2_14180</name>
</gene>
<dbReference type="Pfam" id="PF00005">
    <property type="entry name" value="ABC_tran"/>
    <property type="match status" value="1"/>
</dbReference>
<dbReference type="FunFam" id="3.40.50.300:FF:000221">
    <property type="entry name" value="Multidrug ABC transporter ATP-binding protein"/>
    <property type="match status" value="1"/>
</dbReference>
<keyword evidence="6 12" id="KW-0067">ATP-binding</keyword>
<dbReference type="InterPro" id="IPR017871">
    <property type="entry name" value="ABC_transporter-like_CS"/>
</dbReference>